<dbReference type="GeneID" id="112277480"/>
<keyword evidence="12" id="KW-1185">Reference proteome</keyword>
<dbReference type="GO" id="GO:0008289">
    <property type="term" value="F:lipid binding"/>
    <property type="evidence" value="ECO:0007669"/>
    <property type="project" value="UniProtKB-KW"/>
</dbReference>
<dbReference type="Gramene" id="Pp3c25_6480V3.3">
    <property type="protein sequence ID" value="Pp3c25_6480V3.3"/>
    <property type="gene ID" value="Pp3c25_6480"/>
</dbReference>
<dbReference type="GO" id="GO:0016020">
    <property type="term" value="C:membrane"/>
    <property type="evidence" value="ECO:0007669"/>
    <property type="project" value="UniProtKB-SubCell"/>
</dbReference>
<dbReference type="AlphaFoldDB" id="A9SKL2"/>
<dbReference type="PaxDb" id="3218-PP1S88_134V6.1"/>
<dbReference type="EnsemblPlants" id="Pp3c25_6480V3.1">
    <property type="protein sequence ID" value="Pp3c25_6480V3.1"/>
    <property type="gene ID" value="Pp3c25_6480"/>
</dbReference>
<dbReference type="eggNOG" id="KOG1012">
    <property type="taxonomic scope" value="Eukaryota"/>
</dbReference>
<evidence type="ECO:0000256" key="4">
    <source>
        <dbReference type="ARBA" id="ARBA00023121"/>
    </source>
</evidence>
<dbReference type="InterPro" id="IPR035892">
    <property type="entry name" value="C2_domain_sf"/>
</dbReference>
<dbReference type="Gramene" id="Pp3c25_6480V3.1">
    <property type="protein sequence ID" value="Pp3c25_6480V3.1"/>
    <property type="gene ID" value="Pp3c25_6480"/>
</dbReference>
<dbReference type="Gramene" id="Pp3c25_6480V3.2">
    <property type="protein sequence ID" value="Pp3c25_6480V3.2"/>
    <property type="gene ID" value="Pp3c25_6480"/>
</dbReference>
<feature type="domain" description="C2" evidence="8">
    <location>
        <begin position="424"/>
        <end position="545"/>
    </location>
</feature>
<evidence type="ECO:0000259" key="9">
    <source>
        <dbReference type="PROSITE" id="PS51847"/>
    </source>
</evidence>
<dbReference type="RefSeq" id="XP_024365631.1">
    <property type="nucleotide sequence ID" value="XM_024509863.2"/>
</dbReference>
<dbReference type="OrthoDB" id="1029639at2759"/>
<evidence type="ECO:0000313" key="11">
    <source>
        <dbReference type="EnsemblPlants" id="Pp3c25_6480V3.1"/>
    </source>
</evidence>
<dbReference type="GO" id="GO:0006869">
    <property type="term" value="P:lipid transport"/>
    <property type="evidence" value="ECO:0007669"/>
    <property type="project" value="UniProtKB-KW"/>
</dbReference>
<feature type="domain" description="SMP-LTD" evidence="9">
    <location>
        <begin position="200"/>
        <end position="387"/>
    </location>
</feature>
<dbReference type="PROSITE" id="PS50004">
    <property type="entry name" value="C2"/>
    <property type="match status" value="1"/>
</dbReference>
<accession>A9SKL2</accession>
<protein>
    <recommendedName>
        <fullName evidence="13">C2 domain-containing protein</fullName>
    </recommendedName>
</protein>
<evidence type="ECO:0000256" key="5">
    <source>
        <dbReference type="ARBA" id="ARBA00023136"/>
    </source>
</evidence>
<dbReference type="PROSITE" id="PS51847">
    <property type="entry name" value="SMP"/>
    <property type="match status" value="1"/>
</dbReference>
<dbReference type="KEGG" id="ppp:112277480"/>
<feature type="compositionally biased region" description="Polar residues" evidence="6">
    <location>
        <begin position="669"/>
        <end position="678"/>
    </location>
</feature>
<dbReference type="CDD" id="cd00030">
    <property type="entry name" value="C2"/>
    <property type="match status" value="1"/>
</dbReference>
<feature type="region of interest" description="Disordered" evidence="6">
    <location>
        <begin position="622"/>
        <end position="730"/>
    </location>
</feature>
<organism evidence="10">
    <name type="scientific">Physcomitrium patens</name>
    <name type="common">Spreading-leaved earth moss</name>
    <name type="synonym">Physcomitrella patens</name>
    <dbReference type="NCBI Taxonomy" id="3218"/>
    <lineage>
        <taxon>Eukaryota</taxon>
        <taxon>Viridiplantae</taxon>
        <taxon>Streptophyta</taxon>
        <taxon>Embryophyta</taxon>
        <taxon>Bryophyta</taxon>
        <taxon>Bryophytina</taxon>
        <taxon>Bryopsida</taxon>
        <taxon>Funariidae</taxon>
        <taxon>Funariales</taxon>
        <taxon>Funariaceae</taxon>
        <taxon>Physcomitrium</taxon>
    </lineage>
</organism>
<evidence type="ECO:0000256" key="1">
    <source>
        <dbReference type="ARBA" id="ARBA00004370"/>
    </source>
</evidence>
<gene>
    <name evidence="11" type="primary">LOC112277480</name>
    <name evidence="10" type="ORF">PHYPA_029672</name>
</gene>
<comment type="subcellular location">
    <subcellularLocation>
        <location evidence="1">Membrane</location>
    </subcellularLocation>
</comment>
<feature type="region of interest" description="Disordered" evidence="6">
    <location>
        <begin position="786"/>
        <end position="823"/>
    </location>
</feature>
<dbReference type="EnsemblPlants" id="Pp3c25_6480V3.2">
    <property type="protein sequence ID" value="Pp3c25_6480V3.2"/>
    <property type="gene ID" value="Pp3c25_6480"/>
</dbReference>
<dbReference type="CDD" id="cd21669">
    <property type="entry name" value="SMP_SF"/>
    <property type="match status" value="1"/>
</dbReference>
<reference evidence="10 12" key="1">
    <citation type="journal article" date="2008" name="Science">
        <title>The Physcomitrella genome reveals evolutionary insights into the conquest of land by plants.</title>
        <authorList>
            <person name="Rensing S."/>
            <person name="Lang D."/>
            <person name="Zimmer A."/>
            <person name="Terry A."/>
            <person name="Salamov A."/>
            <person name="Shapiro H."/>
            <person name="Nishiyama T."/>
            <person name="Perroud P.-F."/>
            <person name="Lindquist E."/>
            <person name="Kamisugi Y."/>
            <person name="Tanahashi T."/>
            <person name="Sakakibara K."/>
            <person name="Fujita T."/>
            <person name="Oishi K."/>
            <person name="Shin-I T."/>
            <person name="Kuroki Y."/>
            <person name="Toyoda A."/>
            <person name="Suzuki Y."/>
            <person name="Hashimoto A."/>
            <person name="Yamaguchi K."/>
            <person name="Sugano A."/>
            <person name="Kohara Y."/>
            <person name="Fujiyama A."/>
            <person name="Anterola A."/>
            <person name="Aoki S."/>
            <person name="Ashton N."/>
            <person name="Barbazuk W.B."/>
            <person name="Barker E."/>
            <person name="Bennetzen J."/>
            <person name="Bezanilla M."/>
            <person name="Blankenship R."/>
            <person name="Cho S.H."/>
            <person name="Dutcher S."/>
            <person name="Estelle M."/>
            <person name="Fawcett J.A."/>
            <person name="Gundlach H."/>
            <person name="Hanada K."/>
            <person name="Heyl A."/>
            <person name="Hicks K.A."/>
            <person name="Hugh J."/>
            <person name="Lohr M."/>
            <person name="Mayer K."/>
            <person name="Melkozernov A."/>
            <person name="Murata T."/>
            <person name="Nelson D."/>
            <person name="Pils B."/>
            <person name="Prigge M."/>
            <person name="Reiss B."/>
            <person name="Renner T."/>
            <person name="Rombauts S."/>
            <person name="Rushton P."/>
            <person name="Sanderfoot A."/>
            <person name="Schween G."/>
            <person name="Shiu S.-H."/>
            <person name="Stueber K."/>
            <person name="Theodoulou F.L."/>
            <person name="Tu H."/>
            <person name="Van de Peer Y."/>
            <person name="Verrier P.J."/>
            <person name="Waters E."/>
            <person name="Wood A."/>
            <person name="Yang L."/>
            <person name="Cove D."/>
            <person name="Cuming A."/>
            <person name="Hasebe M."/>
            <person name="Lucas S."/>
            <person name="Mishler D.B."/>
            <person name="Reski R."/>
            <person name="Grigoriev I."/>
            <person name="Quatrano R.S."/>
            <person name="Boore J.L."/>
        </authorList>
    </citation>
    <scope>NUCLEOTIDE SEQUENCE [LARGE SCALE GENOMIC DNA]</scope>
    <source>
        <strain evidence="11 12">cv. Gransden 2004</strain>
    </source>
</reference>
<dbReference type="SMART" id="SM00239">
    <property type="entry name" value="C2"/>
    <property type="match status" value="1"/>
</dbReference>
<evidence type="ECO:0008006" key="13">
    <source>
        <dbReference type="Google" id="ProtNLM"/>
    </source>
</evidence>
<dbReference type="Gene3D" id="2.60.40.150">
    <property type="entry name" value="C2 domain"/>
    <property type="match status" value="1"/>
</dbReference>
<evidence type="ECO:0000256" key="2">
    <source>
        <dbReference type="ARBA" id="ARBA00022448"/>
    </source>
</evidence>
<reference evidence="11" key="3">
    <citation type="submission" date="2020-12" db="UniProtKB">
        <authorList>
            <consortium name="EnsemblPlants"/>
        </authorList>
    </citation>
    <scope>IDENTIFICATION</scope>
</reference>
<reference evidence="10 12" key="2">
    <citation type="journal article" date="2018" name="Plant J.">
        <title>The Physcomitrella patens chromosome-scale assembly reveals moss genome structure and evolution.</title>
        <authorList>
            <person name="Lang D."/>
            <person name="Ullrich K.K."/>
            <person name="Murat F."/>
            <person name="Fuchs J."/>
            <person name="Jenkins J."/>
            <person name="Haas F.B."/>
            <person name="Piednoel M."/>
            <person name="Gundlach H."/>
            <person name="Van Bel M."/>
            <person name="Meyberg R."/>
            <person name="Vives C."/>
            <person name="Morata J."/>
            <person name="Symeonidi A."/>
            <person name="Hiss M."/>
            <person name="Muchero W."/>
            <person name="Kamisugi Y."/>
            <person name="Saleh O."/>
            <person name="Blanc G."/>
            <person name="Decker E.L."/>
            <person name="van Gessel N."/>
            <person name="Grimwood J."/>
            <person name="Hayes R.D."/>
            <person name="Graham S.W."/>
            <person name="Gunter L.E."/>
            <person name="McDaniel S.F."/>
            <person name="Hoernstein S.N.W."/>
            <person name="Larsson A."/>
            <person name="Li F.W."/>
            <person name="Perroud P.F."/>
            <person name="Phillips J."/>
            <person name="Ranjan P."/>
            <person name="Rokshar D.S."/>
            <person name="Rothfels C.J."/>
            <person name="Schneider L."/>
            <person name="Shu S."/>
            <person name="Stevenson D.W."/>
            <person name="Thummler F."/>
            <person name="Tillich M."/>
            <person name="Villarreal Aguilar J.C."/>
            <person name="Widiez T."/>
            <person name="Wong G.K."/>
            <person name="Wymore A."/>
            <person name="Zhang Y."/>
            <person name="Zimmer A.D."/>
            <person name="Quatrano R.S."/>
            <person name="Mayer K.F.X."/>
            <person name="Goodstein D."/>
            <person name="Casacuberta J.M."/>
            <person name="Vandepoele K."/>
            <person name="Reski R."/>
            <person name="Cuming A.C."/>
            <person name="Tuskan G.A."/>
            <person name="Maumus F."/>
            <person name="Salse J."/>
            <person name="Schmutz J."/>
            <person name="Rensing S.A."/>
        </authorList>
    </citation>
    <scope>NUCLEOTIDE SEQUENCE [LARGE SCALE GENOMIC DNA]</scope>
    <source>
        <strain evidence="11 12">cv. Gransden 2004</strain>
    </source>
</reference>
<sequence>MAQAHPVPNIMYHTHRQSCQSITSSSPVLLLRELDGKHQQFVNLNSISSSFYGSCGNAKLMKHHQLRVLPSSRICRVPESQLCRVDQPRKPQIDRNISWSLATAGSHVVMTDFTRSNLYPTRQGRYSAVVHAQAVHRSFSLLPGAGPLRDFLFALIGAVFAFFFAGFLARLWSLEERYFRATSAERGSATMPEMGSNQGQKESVEWVNMVIHKVWKVYRRSLQVWLVQLLQPAIDNLGKPNWVKRVKIVELNLDYEPIIVRNVQRRASRRANDLQYHFGLRYAGGARCLLNLKLGRAGFETFIPVGVYELDVDAELWVKLRLAPVKPYVGTLSLAFVRLPTIKLVLAPFRVVNLFSIPFLNNFLSKLLTIDLPRLLVLPRHITFDFLPQGQNVMDSMEAMEASVESGAMDESIASGVLDLLKTASSEPAVPQKDPSEAFVGELSVTICDARGLPIRGFTGWSNPYCILTLGDQVLESKRNKETSQPSGPKDPVWNQDFLLLVEDPRRQRLMLRVRDSTMTLNPNIGYCYVNLAELRDCVPRTMWLNLRRDGLFGPKKVPGRVRLTLTFKSYVDREDDIDENAGSFSPYIKVFKDSGAETVEDIGVSLGEEIAASIEGNAKRNEYESDVEAEIVQTQRKDSSVEISSSPKGKGKPIANGNARASGSNSSVVETQSSQDQFRTRSAAETVKQGNGSARRGEQVESNSTHSSNTNASENATTYPSIFSSDGDIRVPRRVNDSEQQGEYSSIPADCRASVWDNNVERLTKSSETHDGSRVGVSETQAWRQSMHSEASGAPAMKHKATEPFSGSYDPKEESTQLENEAGLVSKGDASKAEGNKLLWLCMFTTVAYVIGWSLHFSNPLHP</sequence>
<keyword evidence="7" id="KW-0812">Transmembrane</keyword>
<dbReference type="Proteomes" id="UP000006727">
    <property type="component" value="Chromosome 25"/>
</dbReference>
<dbReference type="InterPro" id="IPR031468">
    <property type="entry name" value="SMP_LBD"/>
</dbReference>
<dbReference type="EMBL" id="ABEU02000025">
    <property type="protein sequence ID" value="PNR27520.1"/>
    <property type="molecule type" value="Genomic_DNA"/>
</dbReference>
<keyword evidence="4" id="KW-0446">Lipid-binding</keyword>
<keyword evidence="2" id="KW-0813">Transport</keyword>
<evidence type="ECO:0000313" key="10">
    <source>
        <dbReference type="EMBL" id="PNR27520.1"/>
    </source>
</evidence>
<evidence type="ECO:0000259" key="8">
    <source>
        <dbReference type="PROSITE" id="PS50004"/>
    </source>
</evidence>
<feature type="compositionally biased region" description="Low complexity" evidence="6">
    <location>
        <begin position="656"/>
        <end position="668"/>
    </location>
</feature>
<keyword evidence="7" id="KW-1133">Transmembrane helix</keyword>
<feature type="transmembrane region" description="Helical" evidence="7">
    <location>
        <begin position="151"/>
        <end position="172"/>
    </location>
</feature>
<keyword evidence="3" id="KW-0445">Lipid transport</keyword>
<dbReference type="InterPro" id="IPR000008">
    <property type="entry name" value="C2_dom"/>
</dbReference>
<name>A9SKL2_PHYPA</name>
<dbReference type="PANTHER" id="PTHR47261">
    <property type="entry name" value="CALCIUM-DEPENDENT LIPID-BINDING (CALB DOMAIN) FAMILY PROTEIN"/>
    <property type="match status" value="1"/>
</dbReference>
<evidence type="ECO:0000256" key="3">
    <source>
        <dbReference type="ARBA" id="ARBA00023055"/>
    </source>
</evidence>
<evidence type="ECO:0000256" key="7">
    <source>
        <dbReference type="SAM" id="Phobius"/>
    </source>
</evidence>
<dbReference type="EnsemblPlants" id="Pp3c25_6480V3.3">
    <property type="protein sequence ID" value="Pp3c25_6480V3.3"/>
    <property type="gene ID" value="Pp3c25_6480"/>
</dbReference>
<evidence type="ECO:0000256" key="6">
    <source>
        <dbReference type="SAM" id="MobiDB-lite"/>
    </source>
</evidence>
<feature type="compositionally biased region" description="Low complexity" evidence="6">
    <location>
        <begin position="702"/>
        <end position="719"/>
    </location>
</feature>
<proteinExistence type="predicted"/>
<dbReference type="STRING" id="3218.A9SKL2"/>
<dbReference type="PANTHER" id="PTHR47261:SF4">
    <property type="entry name" value="C2 DOMAIN-CONTAINING PROTEIN"/>
    <property type="match status" value="1"/>
</dbReference>
<evidence type="ECO:0000313" key="12">
    <source>
        <dbReference type="Proteomes" id="UP000006727"/>
    </source>
</evidence>
<keyword evidence="5 7" id="KW-0472">Membrane</keyword>
<dbReference type="HOGENOM" id="CLU_337207_0_0_1"/>
<dbReference type="Pfam" id="PF00168">
    <property type="entry name" value="C2"/>
    <property type="match status" value="1"/>
</dbReference>
<dbReference type="SUPFAM" id="SSF49562">
    <property type="entry name" value="C2 domain (Calcium/lipid-binding domain, CaLB)"/>
    <property type="match status" value="1"/>
</dbReference>